<organism evidence="6 7">
    <name type="scientific">Caballeronia concitans</name>
    <dbReference type="NCBI Taxonomy" id="1777133"/>
    <lineage>
        <taxon>Bacteria</taxon>
        <taxon>Pseudomonadati</taxon>
        <taxon>Pseudomonadota</taxon>
        <taxon>Betaproteobacteria</taxon>
        <taxon>Burkholderiales</taxon>
        <taxon>Burkholderiaceae</taxon>
        <taxon>Caballeronia</taxon>
    </lineage>
</organism>
<evidence type="ECO:0000313" key="7">
    <source>
        <dbReference type="Proteomes" id="UP000198263"/>
    </source>
</evidence>
<dbReference type="PANTHER" id="PTHR34294">
    <property type="entry name" value="TRANSCRIPTIONAL REGULATOR-RELATED"/>
    <property type="match status" value="1"/>
</dbReference>
<dbReference type="EMBL" id="FCNV02000002">
    <property type="protein sequence ID" value="SAL23946.1"/>
    <property type="molecule type" value="Genomic_DNA"/>
</dbReference>
<comment type="caution">
    <text evidence="6">The sequence shown here is derived from an EMBL/GenBank/DDBJ whole genome shotgun (WGS) entry which is preliminary data.</text>
</comment>
<dbReference type="GO" id="GO:0003677">
    <property type="term" value="F:DNA binding"/>
    <property type="evidence" value="ECO:0007669"/>
    <property type="project" value="UniProtKB-KW"/>
</dbReference>
<keyword evidence="4" id="KW-0804">Transcription</keyword>
<protein>
    <submittedName>
        <fullName evidence="6">DNA-binding protein</fullName>
    </submittedName>
</protein>
<keyword evidence="2" id="KW-0805">Transcription regulation</keyword>
<dbReference type="PANTHER" id="PTHR34294:SF1">
    <property type="entry name" value="TRANSCRIPTIONAL REGULATOR LSRR"/>
    <property type="match status" value="1"/>
</dbReference>
<name>A0A658QV26_9BURK</name>
<evidence type="ECO:0000256" key="4">
    <source>
        <dbReference type="ARBA" id="ARBA00023163"/>
    </source>
</evidence>
<dbReference type="SUPFAM" id="SSF100950">
    <property type="entry name" value="NagB/RpiA/CoA transferase-like"/>
    <property type="match status" value="1"/>
</dbReference>
<proteinExistence type="inferred from homology"/>
<dbReference type="InterPro" id="IPR037171">
    <property type="entry name" value="NagB/RpiA_transferase-like"/>
</dbReference>
<dbReference type="Pfam" id="PF04198">
    <property type="entry name" value="Sugar-bind"/>
    <property type="match status" value="1"/>
</dbReference>
<dbReference type="Proteomes" id="UP000198263">
    <property type="component" value="Unassembled WGS sequence"/>
</dbReference>
<dbReference type="GO" id="GO:0030246">
    <property type="term" value="F:carbohydrate binding"/>
    <property type="evidence" value="ECO:0007669"/>
    <property type="project" value="InterPro"/>
</dbReference>
<dbReference type="InterPro" id="IPR051054">
    <property type="entry name" value="SorC_transcr_regulators"/>
</dbReference>
<accession>A0A658QV26</accession>
<evidence type="ECO:0000259" key="5">
    <source>
        <dbReference type="Pfam" id="PF04198"/>
    </source>
</evidence>
<dbReference type="OrthoDB" id="9808171at2"/>
<evidence type="ECO:0000256" key="1">
    <source>
        <dbReference type="ARBA" id="ARBA00010466"/>
    </source>
</evidence>
<gene>
    <name evidence="6" type="ORF">AWB72_01794</name>
</gene>
<dbReference type="Gene3D" id="1.10.10.10">
    <property type="entry name" value="Winged helix-like DNA-binding domain superfamily/Winged helix DNA-binding domain"/>
    <property type="match status" value="1"/>
</dbReference>
<sequence length="340" mass="37541">MPSPVFKDEASQFAAAVQVAKMYYYQDMTTEAIAQDMKLSRSKVSRLLGIAHANGLVEIRINDPSERSKSVEMELTQRFRLLAARVVPVPEAAGEAEWLRRVAMFTASYLNTVVDSNMVVGIAWGTTMAAVSDHLIPKSTANVDIVQLNGAGNAQGVTSTFSSNLIMRFAMNFDARPHPFHVPAFFDYAETKRALWRERSVRQILDLQSRADIMLCSVGVMSPHMTSHVYSGGFLEKSELESLRRDEVVGDIATVFFRADGTYRDIALNRRASGPDLGLLRRAKHTLCVVSGRRKVEGVRGALRGGFIKELIIDEPTARALLAAEREPVSSIGRRIGKPA</sequence>
<dbReference type="InterPro" id="IPR007324">
    <property type="entry name" value="Sugar-bd_dom_put"/>
</dbReference>
<reference evidence="6 7" key="1">
    <citation type="submission" date="2016-01" db="EMBL/GenBank/DDBJ databases">
        <authorList>
            <person name="Peeters C."/>
        </authorList>
    </citation>
    <scope>NUCLEOTIDE SEQUENCE [LARGE SCALE GENOMIC DNA]</scope>
    <source>
        <strain evidence="6">LMG 29315</strain>
    </source>
</reference>
<dbReference type="AlphaFoldDB" id="A0A658QV26"/>
<dbReference type="InterPro" id="IPR036388">
    <property type="entry name" value="WH-like_DNA-bd_sf"/>
</dbReference>
<comment type="similarity">
    <text evidence="1">Belongs to the SorC transcriptional regulatory family.</text>
</comment>
<keyword evidence="3 6" id="KW-0238">DNA-binding</keyword>
<feature type="domain" description="Sugar-binding" evidence="5">
    <location>
        <begin position="66"/>
        <end position="323"/>
    </location>
</feature>
<keyword evidence="7" id="KW-1185">Reference proteome</keyword>
<evidence type="ECO:0000256" key="2">
    <source>
        <dbReference type="ARBA" id="ARBA00023015"/>
    </source>
</evidence>
<dbReference type="Gene3D" id="3.40.50.1360">
    <property type="match status" value="1"/>
</dbReference>
<evidence type="ECO:0000256" key="3">
    <source>
        <dbReference type="ARBA" id="ARBA00023125"/>
    </source>
</evidence>
<dbReference type="RefSeq" id="WP_052449903.1">
    <property type="nucleotide sequence ID" value="NZ_FCNV02000002.1"/>
</dbReference>
<evidence type="ECO:0000313" key="6">
    <source>
        <dbReference type="EMBL" id="SAL23946.1"/>
    </source>
</evidence>